<dbReference type="PANTHER" id="PTHR43793:SF1">
    <property type="entry name" value="FAD SYNTHASE"/>
    <property type="match status" value="1"/>
</dbReference>
<proteinExistence type="predicted"/>
<name>A0A1F5SXC9_9BACT</name>
<dbReference type="EMBL" id="MFFY01000016">
    <property type="protein sequence ID" value="OGF31375.1"/>
    <property type="molecule type" value="Genomic_DNA"/>
</dbReference>
<gene>
    <name evidence="4" type="ORF">A3H09_01330</name>
</gene>
<keyword evidence="1" id="KW-0808">Transferase</keyword>
<organism evidence="4 5">
    <name type="scientific">Candidatus Falkowbacteria bacterium RIFCSPLOWO2_12_FULL_45_13</name>
    <dbReference type="NCBI Taxonomy" id="1797991"/>
    <lineage>
        <taxon>Bacteria</taxon>
        <taxon>Candidatus Falkowiibacteriota</taxon>
    </lineage>
</organism>
<dbReference type="NCBIfam" id="TIGR00125">
    <property type="entry name" value="cyt_tran_rel"/>
    <property type="match status" value="1"/>
</dbReference>
<dbReference type="AlphaFoldDB" id="A0A1F5SXC9"/>
<dbReference type="GO" id="GO:0016779">
    <property type="term" value="F:nucleotidyltransferase activity"/>
    <property type="evidence" value="ECO:0007669"/>
    <property type="project" value="UniProtKB-KW"/>
</dbReference>
<dbReference type="Proteomes" id="UP000176915">
    <property type="component" value="Unassembled WGS sequence"/>
</dbReference>
<dbReference type="InterPro" id="IPR014729">
    <property type="entry name" value="Rossmann-like_a/b/a_fold"/>
</dbReference>
<sequence length="152" mass="17541">MNRGKALFSAKFKKKKTVMVFGTFDLLHPGHKYLLRQAKKLAPYLIVVIARDRTVSTLKGKLPYHDERQRQQAVTSLNLADQAIFGSLTDKFAAIKKYRPDIICLGYDQINFTDQLEQKLKKLNLKTKIVRLKSFKPDKYKTSILKNGKLKN</sequence>
<dbReference type="SUPFAM" id="SSF52374">
    <property type="entry name" value="Nucleotidylyl transferase"/>
    <property type="match status" value="1"/>
</dbReference>
<evidence type="ECO:0000256" key="1">
    <source>
        <dbReference type="ARBA" id="ARBA00022679"/>
    </source>
</evidence>
<keyword evidence="2" id="KW-0548">Nucleotidyltransferase</keyword>
<evidence type="ECO:0000256" key="2">
    <source>
        <dbReference type="ARBA" id="ARBA00022695"/>
    </source>
</evidence>
<dbReference type="InterPro" id="IPR004821">
    <property type="entry name" value="Cyt_trans-like"/>
</dbReference>
<comment type="caution">
    <text evidence="4">The sequence shown here is derived from an EMBL/GenBank/DDBJ whole genome shotgun (WGS) entry which is preliminary data.</text>
</comment>
<dbReference type="PANTHER" id="PTHR43793">
    <property type="entry name" value="FAD SYNTHASE"/>
    <property type="match status" value="1"/>
</dbReference>
<dbReference type="Gene3D" id="3.40.50.620">
    <property type="entry name" value="HUPs"/>
    <property type="match status" value="1"/>
</dbReference>
<reference evidence="4 5" key="1">
    <citation type="journal article" date="2016" name="Nat. Commun.">
        <title>Thousands of microbial genomes shed light on interconnected biogeochemical processes in an aquifer system.</title>
        <authorList>
            <person name="Anantharaman K."/>
            <person name="Brown C.T."/>
            <person name="Hug L.A."/>
            <person name="Sharon I."/>
            <person name="Castelle C.J."/>
            <person name="Probst A.J."/>
            <person name="Thomas B.C."/>
            <person name="Singh A."/>
            <person name="Wilkins M.J."/>
            <person name="Karaoz U."/>
            <person name="Brodie E.L."/>
            <person name="Williams K.H."/>
            <person name="Hubbard S.S."/>
            <person name="Banfield J.F."/>
        </authorList>
    </citation>
    <scope>NUCLEOTIDE SEQUENCE [LARGE SCALE GENOMIC DNA]</scope>
</reference>
<dbReference type="InterPro" id="IPR050385">
    <property type="entry name" value="Archaeal_FAD_synthase"/>
</dbReference>
<evidence type="ECO:0000313" key="4">
    <source>
        <dbReference type="EMBL" id="OGF31375.1"/>
    </source>
</evidence>
<accession>A0A1F5SXC9</accession>
<protein>
    <recommendedName>
        <fullName evidence="3">Cytidyltransferase-like domain-containing protein</fullName>
    </recommendedName>
</protein>
<evidence type="ECO:0000259" key="3">
    <source>
        <dbReference type="Pfam" id="PF01467"/>
    </source>
</evidence>
<evidence type="ECO:0000313" key="5">
    <source>
        <dbReference type="Proteomes" id="UP000176915"/>
    </source>
</evidence>
<dbReference type="Pfam" id="PF01467">
    <property type="entry name" value="CTP_transf_like"/>
    <property type="match status" value="1"/>
</dbReference>
<feature type="domain" description="Cytidyltransferase-like" evidence="3">
    <location>
        <begin position="20"/>
        <end position="146"/>
    </location>
</feature>